<evidence type="ECO:0000256" key="1">
    <source>
        <dbReference type="SAM" id="MobiDB-lite"/>
    </source>
</evidence>
<evidence type="ECO:0000313" key="3">
    <source>
        <dbReference type="Proteomes" id="UP000610124"/>
    </source>
</evidence>
<comment type="caution">
    <text evidence="2">The sequence shown here is derived from an EMBL/GenBank/DDBJ whole genome shotgun (WGS) entry which is preliminary data.</text>
</comment>
<protein>
    <recommendedName>
        <fullName evidence="4">DUF2382 domain-containing protein</fullName>
    </recommendedName>
</protein>
<gene>
    <name evidence="2" type="ORF">GCM10010502_38180</name>
</gene>
<dbReference type="Proteomes" id="UP000610124">
    <property type="component" value="Unassembled WGS sequence"/>
</dbReference>
<accession>A0A8H9HST3</accession>
<reference evidence="2" key="1">
    <citation type="journal article" date="2014" name="Int. J. Syst. Evol. Microbiol.">
        <title>Complete genome sequence of Corynebacterium casei LMG S-19264T (=DSM 44701T), isolated from a smear-ripened cheese.</title>
        <authorList>
            <consortium name="US DOE Joint Genome Institute (JGI-PGF)"/>
            <person name="Walter F."/>
            <person name="Albersmeier A."/>
            <person name="Kalinowski J."/>
            <person name="Ruckert C."/>
        </authorList>
    </citation>
    <scope>NUCLEOTIDE SEQUENCE</scope>
    <source>
        <strain evidence="2">JCM 4434</strain>
    </source>
</reference>
<proteinExistence type="predicted"/>
<feature type="region of interest" description="Disordered" evidence="1">
    <location>
        <begin position="1"/>
        <end position="50"/>
    </location>
</feature>
<dbReference type="EMBL" id="BMUB01000008">
    <property type="protein sequence ID" value="GGU82571.1"/>
    <property type="molecule type" value="Genomic_DNA"/>
</dbReference>
<dbReference type="AlphaFoldDB" id="A0A8H9HST3"/>
<evidence type="ECO:0000313" key="2">
    <source>
        <dbReference type="EMBL" id="GGU82571.1"/>
    </source>
</evidence>
<evidence type="ECO:0008006" key="4">
    <source>
        <dbReference type="Google" id="ProtNLM"/>
    </source>
</evidence>
<organism evidence="2 3">
    <name type="scientific">Kitasatospora aureofaciens</name>
    <name type="common">Streptomyces aureofaciens</name>
    <dbReference type="NCBI Taxonomy" id="1894"/>
    <lineage>
        <taxon>Bacteria</taxon>
        <taxon>Bacillati</taxon>
        <taxon>Actinomycetota</taxon>
        <taxon>Actinomycetes</taxon>
        <taxon>Kitasatosporales</taxon>
        <taxon>Streptomycetaceae</taxon>
        <taxon>Kitasatospora</taxon>
    </lineage>
</organism>
<reference evidence="2" key="2">
    <citation type="submission" date="2020-09" db="EMBL/GenBank/DDBJ databases">
        <authorList>
            <person name="Sun Q."/>
            <person name="Ohkuma M."/>
        </authorList>
    </citation>
    <scope>NUCLEOTIDE SEQUENCE</scope>
    <source>
        <strain evidence="2">JCM 4434</strain>
    </source>
</reference>
<name>A0A8H9HST3_KITAU</name>
<sequence>MERVRLVTEEHVEQETVSGRGRKERIEANLPSETEQQMRGKGVRGEDRRR</sequence>
<feature type="compositionally biased region" description="Basic and acidic residues" evidence="1">
    <location>
        <begin position="1"/>
        <end position="14"/>
    </location>
</feature>